<evidence type="ECO:0000313" key="3">
    <source>
        <dbReference type="Proteomes" id="UP001157006"/>
    </source>
</evidence>
<sequence>MEFKFRAVDIVKPTATSHSPSPVAYLLDRSLQVEGGFSGFRSPLTGEEALRRELEKEQIRREILRRMELEEEVRRELAIERELGISIPRPLNIHGLVSQWSNSVAVGHIGASQPQLILPPTEIKPSPEISNEDKVIVLTRPDPELYNAKRKATTLTEIEPSAFGLKKKLEEEWSCALCEIKATSKSGLNAHLNGKKHKIKEARQNRKICMNNKKGENFVNVKTTETVNTMMVHKNANESKNEVQLMETVDDNDVSGKILKNEKKHLEIVVYKNGEQDTEKSQSLESIKNTKKAGKINVTFSQNNSSPPSTYSVS</sequence>
<dbReference type="SUPFAM" id="SSF57667">
    <property type="entry name" value="beta-beta-alpha zinc fingers"/>
    <property type="match status" value="1"/>
</dbReference>
<reference evidence="2 3" key="1">
    <citation type="submission" date="2023-01" db="EMBL/GenBank/DDBJ databases">
        <authorList>
            <person name="Kreplak J."/>
        </authorList>
    </citation>
    <scope>NUCLEOTIDE SEQUENCE [LARGE SCALE GENOMIC DNA]</scope>
</reference>
<dbReference type="Gene3D" id="3.30.160.60">
    <property type="entry name" value="Classic Zinc Finger"/>
    <property type="match status" value="1"/>
</dbReference>
<dbReference type="PANTHER" id="PTHR47487:SF8">
    <property type="entry name" value="OS08G0270900 PROTEIN"/>
    <property type="match status" value="1"/>
</dbReference>
<gene>
    <name evidence="2" type="ORF">VFH_IV225400</name>
</gene>
<feature type="domain" description="C2H2-type" evidence="1">
    <location>
        <begin position="173"/>
        <end position="197"/>
    </location>
</feature>
<dbReference type="InterPro" id="IPR036236">
    <property type="entry name" value="Znf_C2H2_sf"/>
</dbReference>
<evidence type="ECO:0000259" key="1">
    <source>
        <dbReference type="Pfam" id="PF12874"/>
    </source>
</evidence>
<dbReference type="Pfam" id="PF12874">
    <property type="entry name" value="zf-met"/>
    <property type="match status" value="1"/>
</dbReference>
<organism evidence="2 3">
    <name type="scientific">Vicia faba</name>
    <name type="common">Broad bean</name>
    <name type="synonym">Faba vulgaris</name>
    <dbReference type="NCBI Taxonomy" id="3906"/>
    <lineage>
        <taxon>Eukaryota</taxon>
        <taxon>Viridiplantae</taxon>
        <taxon>Streptophyta</taxon>
        <taxon>Embryophyta</taxon>
        <taxon>Tracheophyta</taxon>
        <taxon>Spermatophyta</taxon>
        <taxon>Magnoliopsida</taxon>
        <taxon>eudicotyledons</taxon>
        <taxon>Gunneridae</taxon>
        <taxon>Pentapetalae</taxon>
        <taxon>rosids</taxon>
        <taxon>fabids</taxon>
        <taxon>Fabales</taxon>
        <taxon>Fabaceae</taxon>
        <taxon>Papilionoideae</taxon>
        <taxon>50 kb inversion clade</taxon>
        <taxon>NPAAA clade</taxon>
        <taxon>Hologalegina</taxon>
        <taxon>IRL clade</taxon>
        <taxon>Fabeae</taxon>
        <taxon>Vicia</taxon>
    </lineage>
</organism>
<dbReference type="InterPro" id="IPR013087">
    <property type="entry name" value="Znf_C2H2_type"/>
</dbReference>
<dbReference type="Proteomes" id="UP001157006">
    <property type="component" value="Chromosome 4"/>
</dbReference>
<dbReference type="PANTHER" id="PTHR47487">
    <property type="entry name" value="OS06G0651300 PROTEIN-RELATED"/>
    <property type="match status" value="1"/>
</dbReference>
<dbReference type="AlphaFoldDB" id="A0AAV1ALF2"/>
<proteinExistence type="predicted"/>
<protein>
    <recommendedName>
        <fullName evidence="1">C2H2-type domain-containing protein</fullName>
    </recommendedName>
</protein>
<evidence type="ECO:0000313" key="2">
    <source>
        <dbReference type="EMBL" id="CAI8611356.1"/>
    </source>
</evidence>
<keyword evidence="3" id="KW-1185">Reference proteome</keyword>
<name>A0AAV1ALF2_VICFA</name>
<accession>A0AAV1ALF2</accession>
<dbReference type="EMBL" id="OX451739">
    <property type="protein sequence ID" value="CAI8611356.1"/>
    <property type="molecule type" value="Genomic_DNA"/>
</dbReference>